<evidence type="ECO:0000259" key="2">
    <source>
        <dbReference type="PROSITE" id="PS50240"/>
    </source>
</evidence>
<gene>
    <name evidence="3" type="ORF">OKIOD_LOCUS9635</name>
</gene>
<dbReference type="InterPro" id="IPR043504">
    <property type="entry name" value="Peptidase_S1_PA_chymotrypsin"/>
</dbReference>
<evidence type="ECO:0000313" key="4">
    <source>
        <dbReference type="Proteomes" id="UP001158576"/>
    </source>
</evidence>
<dbReference type="EMBL" id="OU015566">
    <property type="protein sequence ID" value="CAG5103650.1"/>
    <property type="molecule type" value="Genomic_DNA"/>
</dbReference>
<evidence type="ECO:0000313" key="3">
    <source>
        <dbReference type="EMBL" id="CAG5103650.1"/>
    </source>
</evidence>
<feature type="domain" description="Peptidase S1" evidence="2">
    <location>
        <begin position="187"/>
        <end position="374"/>
    </location>
</feature>
<dbReference type="InterPro" id="IPR009003">
    <property type="entry name" value="Peptidase_S1_PA"/>
</dbReference>
<name>A0ABN7SPX0_OIKDI</name>
<dbReference type="Gene3D" id="2.40.10.10">
    <property type="entry name" value="Trypsin-like serine proteases"/>
    <property type="match status" value="1"/>
</dbReference>
<dbReference type="Proteomes" id="UP001158576">
    <property type="component" value="Chromosome 1"/>
</dbReference>
<dbReference type="Pfam" id="PF00089">
    <property type="entry name" value="Trypsin"/>
    <property type="match status" value="1"/>
</dbReference>
<sequence>MKLFLTFFAFCSAITQSTSAIGDDNECKDSDSNDAKRRCEINCISEDVKGVIACKESCIFGAEDYYECLESCEADFESCQRNCPCVPDGPCPGGCDENCQSKFCKKPKECESPQNDADLKRCMKTVADTTVQCFEDNDCSNALTGLECYDECLDAHYTDPANQCLCEAGCETAKDFECIRTLKPKKVLGGVTCQSREDNQPIEDRIVMINNPNGNATFGDAEEISQKSVPWNVRIEFTEDGSSFCSGSILTENPSGEKDYILTADHCCDSMKDRLKLGQPTKIIACDANREAQDETNEFSVEAGESFTIQENGKVGDSCLIEVPNLSDAAEQSPYYDSTMEKCFQPICLASEPPKLGTMCHIAGWGVTDTQDRT</sequence>
<accession>A0ABN7SPX0</accession>
<reference evidence="3 4" key="1">
    <citation type="submission" date="2021-04" db="EMBL/GenBank/DDBJ databases">
        <authorList>
            <person name="Bliznina A."/>
        </authorList>
    </citation>
    <scope>NUCLEOTIDE SEQUENCE [LARGE SCALE GENOMIC DNA]</scope>
</reference>
<dbReference type="SUPFAM" id="SSF50494">
    <property type="entry name" value="Trypsin-like serine proteases"/>
    <property type="match status" value="1"/>
</dbReference>
<keyword evidence="4" id="KW-1185">Reference proteome</keyword>
<feature type="signal peptide" evidence="1">
    <location>
        <begin position="1"/>
        <end position="20"/>
    </location>
</feature>
<evidence type="ECO:0000256" key="1">
    <source>
        <dbReference type="SAM" id="SignalP"/>
    </source>
</evidence>
<protein>
    <submittedName>
        <fullName evidence="3">Oidioi.mRNA.OKI2018_I69.chr1.g870.t1.cds</fullName>
    </submittedName>
</protein>
<keyword evidence="1" id="KW-0732">Signal</keyword>
<dbReference type="InterPro" id="IPR001254">
    <property type="entry name" value="Trypsin_dom"/>
</dbReference>
<organism evidence="3 4">
    <name type="scientific">Oikopleura dioica</name>
    <name type="common">Tunicate</name>
    <dbReference type="NCBI Taxonomy" id="34765"/>
    <lineage>
        <taxon>Eukaryota</taxon>
        <taxon>Metazoa</taxon>
        <taxon>Chordata</taxon>
        <taxon>Tunicata</taxon>
        <taxon>Appendicularia</taxon>
        <taxon>Copelata</taxon>
        <taxon>Oikopleuridae</taxon>
        <taxon>Oikopleura</taxon>
    </lineage>
</organism>
<proteinExistence type="predicted"/>
<dbReference type="PROSITE" id="PS50240">
    <property type="entry name" value="TRYPSIN_DOM"/>
    <property type="match status" value="1"/>
</dbReference>
<feature type="chain" id="PRO_5046928059" evidence="1">
    <location>
        <begin position="21"/>
        <end position="374"/>
    </location>
</feature>